<comment type="caution">
    <text evidence="4">The sequence shown here is derived from an EMBL/GenBank/DDBJ whole genome shotgun (WGS) entry which is preliminary data.</text>
</comment>
<dbReference type="PANTHER" id="PTHR30486:SF6">
    <property type="entry name" value="TYPE IV PILUS RETRACTATION ATPASE PILT"/>
    <property type="match status" value="1"/>
</dbReference>
<evidence type="ECO:0000256" key="2">
    <source>
        <dbReference type="SAM" id="MobiDB-lite"/>
    </source>
</evidence>
<dbReference type="Proteomes" id="UP000237822">
    <property type="component" value="Unassembled WGS sequence"/>
</dbReference>
<evidence type="ECO:0000313" key="5">
    <source>
        <dbReference type="Proteomes" id="UP000237822"/>
    </source>
</evidence>
<feature type="region of interest" description="Disordered" evidence="2">
    <location>
        <begin position="380"/>
        <end position="414"/>
    </location>
</feature>
<accession>A0A2T0UNJ2</accession>
<dbReference type="PANTHER" id="PTHR30486">
    <property type="entry name" value="TWITCHING MOTILITY PROTEIN PILT"/>
    <property type="match status" value="1"/>
</dbReference>
<dbReference type="CDD" id="cd01130">
    <property type="entry name" value="VirB11-like_ATPase"/>
    <property type="match status" value="1"/>
</dbReference>
<dbReference type="InterPro" id="IPR027417">
    <property type="entry name" value="P-loop_NTPase"/>
</dbReference>
<dbReference type="InterPro" id="IPR022399">
    <property type="entry name" value="TadA-like_ATPase"/>
</dbReference>
<dbReference type="InterPro" id="IPR050921">
    <property type="entry name" value="T4SS_GSP_E_ATPase"/>
</dbReference>
<dbReference type="SUPFAM" id="SSF52540">
    <property type="entry name" value="P-loop containing nucleoside triphosphate hydrolases"/>
    <property type="match status" value="1"/>
</dbReference>
<dbReference type="Gene3D" id="3.40.50.300">
    <property type="entry name" value="P-loop containing nucleotide triphosphate hydrolases"/>
    <property type="match status" value="1"/>
</dbReference>
<dbReference type="AlphaFoldDB" id="A0A2T0UNJ2"/>
<dbReference type="RefSeq" id="WP_218279215.1">
    <property type="nucleotide sequence ID" value="NZ_PVTI01000009.1"/>
</dbReference>
<keyword evidence="5" id="KW-1185">Reference proteome</keyword>
<dbReference type="EMBL" id="PVTI01000009">
    <property type="protein sequence ID" value="PRY59491.1"/>
    <property type="molecule type" value="Genomic_DNA"/>
</dbReference>
<dbReference type="Gene3D" id="3.30.450.380">
    <property type="match status" value="1"/>
</dbReference>
<sequence length="414" mass="42024">MSASIDDFIRAGTPPDASVIAGLTADVVELGSVGAAAEGERLRSAVLGFGPLEGLLGEPSVTDVVVNGDGAVWVDRGDGMQRADLVLEAPAARALATRLAGLARRRLDDAQPWVDGVLPGGVRLHAILPPLAEGGTHLSLRVPRHQPAGVEGLLALGAVDAQMARTLRLVVDARCSFLVVGGTGAGKTTILGALLSQCPPSDRIVVVEDVRELDPAHPHVVRLQGRGANVEGAGSVTMVDLVRQALRMRPDRLVVGEVRGGEVREMLAALNTGHDGGAATVHANGMAEVPARLEALGALAGLGREALHAQLRGAVQVVIEVRRVGPRRVVSGLGVTRWSESEVVVDPALDVDATTGRVRVGPGAQALDRLLAGHGCSRGVGHSGRGSGSEGAGFGAGGAGSGAVPSGRPGGHDG</sequence>
<gene>
    <name evidence="4" type="ORF">BCF74_10981</name>
</gene>
<dbReference type="GO" id="GO:0016887">
    <property type="term" value="F:ATP hydrolysis activity"/>
    <property type="evidence" value="ECO:0007669"/>
    <property type="project" value="InterPro"/>
</dbReference>
<feature type="domain" description="Bacterial type II secretion system protein E" evidence="3">
    <location>
        <begin position="49"/>
        <end position="319"/>
    </location>
</feature>
<organism evidence="4 5">
    <name type="scientific">Knoellia remsis</name>
    <dbReference type="NCBI Taxonomy" id="407159"/>
    <lineage>
        <taxon>Bacteria</taxon>
        <taxon>Bacillati</taxon>
        <taxon>Actinomycetota</taxon>
        <taxon>Actinomycetes</taxon>
        <taxon>Micrococcales</taxon>
        <taxon>Intrasporangiaceae</taxon>
        <taxon>Knoellia</taxon>
    </lineage>
</organism>
<reference evidence="4 5" key="1">
    <citation type="submission" date="2018-03" db="EMBL/GenBank/DDBJ databases">
        <title>Genomic Encyclopedia of Archaeal and Bacterial Type Strains, Phase II (KMG-II): from individual species to whole genera.</title>
        <authorList>
            <person name="Goeker M."/>
        </authorList>
    </citation>
    <scope>NUCLEOTIDE SEQUENCE [LARGE SCALE GENOMIC DNA]</scope>
    <source>
        <strain evidence="4 5">ATCC BAA-1496</strain>
    </source>
</reference>
<evidence type="ECO:0000259" key="3">
    <source>
        <dbReference type="Pfam" id="PF00437"/>
    </source>
</evidence>
<dbReference type="InterPro" id="IPR001482">
    <property type="entry name" value="T2SS/T4SS_dom"/>
</dbReference>
<feature type="compositionally biased region" description="Gly residues" evidence="2">
    <location>
        <begin position="380"/>
        <end position="401"/>
    </location>
</feature>
<evidence type="ECO:0000256" key="1">
    <source>
        <dbReference type="ARBA" id="ARBA00006611"/>
    </source>
</evidence>
<dbReference type="Pfam" id="PF00437">
    <property type="entry name" value="T2SSE"/>
    <property type="match status" value="1"/>
</dbReference>
<comment type="similarity">
    <text evidence="1">Belongs to the GSP E family.</text>
</comment>
<dbReference type="NCBIfam" id="TIGR03819">
    <property type="entry name" value="heli_sec_ATPase"/>
    <property type="match status" value="1"/>
</dbReference>
<evidence type="ECO:0000313" key="4">
    <source>
        <dbReference type="EMBL" id="PRY59491.1"/>
    </source>
</evidence>
<name>A0A2T0UNJ2_9MICO</name>
<proteinExistence type="inferred from homology"/>
<protein>
    <submittedName>
        <fullName evidence="4">Pilus assembly protein CpaF</fullName>
    </submittedName>
</protein>